<reference evidence="1" key="2">
    <citation type="submission" date="2020-05" db="UniProtKB">
        <authorList>
            <consortium name="EnsemblMetazoa"/>
        </authorList>
    </citation>
    <scope>IDENTIFICATION</scope>
    <source>
        <strain evidence="1">IAEA</strain>
    </source>
</reference>
<dbReference type="VEuPathDB" id="VectorBase:GPAI025869"/>
<evidence type="ECO:0000313" key="1">
    <source>
        <dbReference type="EnsemblMetazoa" id="GPAI025869-PA"/>
    </source>
</evidence>
<dbReference type="Proteomes" id="UP000092445">
    <property type="component" value="Unassembled WGS sequence"/>
</dbReference>
<keyword evidence="2" id="KW-1185">Reference proteome</keyword>
<dbReference type="EnsemblMetazoa" id="GPAI025869-RA">
    <property type="protein sequence ID" value="GPAI025869-PA"/>
    <property type="gene ID" value="GPAI025869"/>
</dbReference>
<evidence type="ECO:0000313" key="2">
    <source>
        <dbReference type="Proteomes" id="UP000092445"/>
    </source>
</evidence>
<protein>
    <submittedName>
        <fullName evidence="1">Uncharacterized protein</fullName>
    </submittedName>
</protein>
<reference evidence="2" key="1">
    <citation type="submission" date="2014-03" db="EMBL/GenBank/DDBJ databases">
        <authorList>
            <person name="Aksoy S."/>
            <person name="Warren W."/>
            <person name="Wilson R.K."/>
        </authorList>
    </citation>
    <scope>NUCLEOTIDE SEQUENCE [LARGE SCALE GENOMIC DNA]</scope>
    <source>
        <strain evidence="2">IAEA</strain>
    </source>
</reference>
<proteinExistence type="predicted"/>
<sequence>MRQIETDNDDEVNEMIDNEGEPVWLGQTTLSANHNRDRYHYKRSTSQSCAHGNPKRVGFLSTLSTIKTCNIEKQDSEYLGHLKRGLQFALKELRRIRNDSGQKLLHTVSVLISGLSGAGAEITKNITLCAQSN</sequence>
<accession>A0A1A9ZUY2</accession>
<name>A0A1A9ZUY2_GLOPL</name>
<dbReference type="AlphaFoldDB" id="A0A1A9ZUY2"/>
<organism evidence="1 2">
    <name type="scientific">Glossina pallidipes</name>
    <name type="common">Tsetse fly</name>
    <dbReference type="NCBI Taxonomy" id="7398"/>
    <lineage>
        <taxon>Eukaryota</taxon>
        <taxon>Metazoa</taxon>
        <taxon>Ecdysozoa</taxon>
        <taxon>Arthropoda</taxon>
        <taxon>Hexapoda</taxon>
        <taxon>Insecta</taxon>
        <taxon>Pterygota</taxon>
        <taxon>Neoptera</taxon>
        <taxon>Endopterygota</taxon>
        <taxon>Diptera</taxon>
        <taxon>Brachycera</taxon>
        <taxon>Muscomorpha</taxon>
        <taxon>Hippoboscoidea</taxon>
        <taxon>Glossinidae</taxon>
        <taxon>Glossina</taxon>
    </lineage>
</organism>